<evidence type="ECO:0000256" key="1">
    <source>
        <dbReference type="SAM" id="Coils"/>
    </source>
</evidence>
<evidence type="ECO:0000313" key="3">
    <source>
        <dbReference type="EMBL" id="EIE22546.1"/>
    </source>
</evidence>
<feature type="compositionally biased region" description="Polar residues" evidence="2">
    <location>
        <begin position="477"/>
        <end position="494"/>
    </location>
</feature>
<feature type="region of interest" description="Disordered" evidence="2">
    <location>
        <begin position="223"/>
        <end position="242"/>
    </location>
</feature>
<evidence type="ECO:0000256" key="2">
    <source>
        <dbReference type="SAM" id="MobiDB-lite"/>
    </source>
</evidence>
<feature type="region of interest" description="Disordered" evidence="2">
    <location>
        <begin position="253"/>
        <end position="272"/>
    </location>
</feature>
<gene>
    <name evidence="3" type="ORF">COCSUDRAFT_63697</name>
</gene>
<sequence length="645" mass="69331">MYYEKEELFWRERQAKLQMLSGLDFPKLAPSMPKLAAVYPPKQALLHVQDVTRAQQEQQGLMNQALFSLAAPPEHLCSGSSSRQHLQLHKHVLALAELREDLAEGVRAAEAGKLAAAERKLAEQLRVQRRLEADMRRACSGIEDQEARVQALVQEVDCELRAWQGMLQASGALPNQPDLAQMAARIEALRRKKAALVLSNGGNLAPASDLILAWRPAHASRRTTSSRHFAAGNNPGAGSAQKPRAFTDLRQALNLPGTGGVGSPGAGSWEPDLAHEGAESALEGGESEDNAQQALQSMLGDLEQRHKQGMAEVVQACRQQLSALHDEYGAALAERERGYCELLDELRSLRRRCPSPKLERRVTDPRAIMDCPAPAHTAPDMNPDKQLPGQLPSGSRLHSILDCSAPYGNPDKQLLGQLPSGSRLHSIMDCPASDRNPDKQLQGQLPPGSRPHYANGHMPVPAGQKVSQQVADACTPAQRQPGSAQQQGGFTGRQTAHPKPSRIPTVRQRLIQLSSPQEMLDSPGCPSAARPVQDATPPQQSTSAQRAMSAQHSARSRSPADKLWPTPPQSSPEASVGQSDVSSSHVAALQSQQAHAEAASEAGRRQVASTGLRHISGADLDLILGAPDESSRGVAALLQGLELPA</sequence>
<protein>
    <submittedName>
        <fullName evidence="3">Uncharacterized protein</fullName>
    </submittedName>
</protein>
<name>I0YVX7_COCSC</name>
<dbReference type="Proteomes" id="UP000007264">
    <property type="component" value="Unassembled WGS sequence"/>
</dbReference>
<feature type="region of interest" description="Disordered" evidence="2">
    <location>
        <begin position="516"/>
        <end position="610"/>
    </location>
</feature>
<organism evidence="3 4">
    <name type="scientific">Coccomyxa subellipsoidea (strain C-169)</name>
    <name type="common">Green microalga</name>
    <dbReference type="NCBI Taxonomy" id="574566"/>
    <lineage>
        <taxon>Eukaryota</taxon>
        <taxon>Viridiplantae</taxon>
        <taxon>Chlorophyta</taxon>
        <taxon>core chlorophytes</taxon>
        <taxon>Trebouxiophyceae</taxon>
        <taxon>Trebouxiophyceae incertae sedis</taxon>
        <taxon>Coccomyxaceae</taxon>
        <taxon>Coccomyxa</taxon>
        <taxon>Coccomyxa subellipsoidea</taxon>
    </lineage>
</organism>
<dbReference type="GeneID" id="17040534"/>
<proteinExistence type="predicted"/>
<dbReference type="KEGG" id="csl:COCSUDRAFT_63697"/>
<dbReference type="EMBL" id="AGSI01000009">
    <property type="protein sequence ID" value="EIE22546.1"/>
    <property type="molecule type" value="Genomic_DNA"/>
</dbReference>
<dbReference type="OrthoDB" id="10603465at2759"/>
<dbReference type="RefSeq" id="XP_005647090.1">
    <property type="nucleotide sequence ID" value="XM_005647033.1"/>
</dbReference>
<comment type="caution">
    <text evidence="3">The sequence shown here is derived from an EMBL/GenBank/DDBJ whole genome shotgun (WGS) entry which is preliminary data.</text>
</comment>
<feature type="region of interest" description="Disordered" evidence="2">
    <location>
        <begin position="370"/>
        <end position="504"/>
    </location>
</feature>
<keyword evidence="1" id="KW-0175">Coiled coil</keyword>
<feature type="coiled-coil region" evidence="1">
    <location>
        <begin position="114"/>
        <end position="162"/>
    </location>
</feature>
<dbReference type="AlphaFoldDB" id="I0YVX7"/>
<feature type="compositionally biased region" description="Polar residues" evidence="2">
    <location>
        <begin position="571"/>
        <end position="585"/>
    </location>
</feature>
<accession>I0YVX7</accession>
<evidence type="ECO:0000313" key="4">
    <source>
        <dbReference type="Proteomes" id="UP000007264"/>
    </source>
</evidence>
<feature type="compositionally biased region" description="Polar residues" evidence="2">
    <location>
        <begin position="536"/>
        <end position="553"/>
    </location>
</feature>
<reference evidence="3 4" key="1">
    <citation type="journal article" date="2012" name="Genome Biol.">
        <title>The genome of the polar eukaryotic microalga coccomyxa subellipsoidea reveals traits of cold adaptation.</title>
        <authorList>
            <person name="Blanc G."/>
            <person name="Agarkova I."/>
            <person name="Grimwood J."/>
            <person name="Kuo A."/>
            <person name="Brueggeman A."/>
            <person name="Dunigan D."/>
            <person name="Gurnon J."/>
            <person name="Ladunga I."/>
            <person name="Lindquist E."/>
            <person name="Lucas S."/>
            <person name="Pangilinan J."/>
            <person name="Proschold T."/>
            <person name="Salamov A."/>
            <person name="Schmutz J."/>
            <person name="Weeks D."/>
            <person name="Yamada T."/>
            <person name="Claverie J.M."/>
            <person name="Grigoriev I."/>
            <person name="Van Etten J."/>
            <person name="Lomsadze A."/>
            <person name="Borodovsky M."/>
        </authorList>
    </citation>
    <scope>NUCLEOTIDE SEQUENCE [LARGE SCALE GENOMIC DNA]</scope>
    <source>
        <strain evidence="3 4">C-169</strain>
    </source>
</reference>
<keyword evidence="4" id="KW-1185">Reference proteome</keyword>
<feature type="compositionally biased region" description="Low complexity" evidence="2">
    <location>
        <begin position="587"/>
        <end position="601"/>
    </location>
</feature>